<dbReference type="Gene3D" id="3.40.50.300">
    <property type="entry name" value="P-loop containing nucleotide triphosphate hydrolases"/>
    <property type="match status" value="1"/>
</dbReference>
<feature type="domain" description="Bacterial type II secretion system protein E" evidence="3">
    <location>
        <begin position="198"/>
        <end position="212"/>
    </location>
</feature>
<dbReference type="NCBIfam" id="TIGR01420">
    <property type="entry name" value="pilT_fam"/>
    <property type="match status" value="1"/>
</dbReference>
<dbReference type="Pfam" id="PF00437">
    <property type="entry name" value="T2SSE"/>
    <property type="match status" value="1"/>
</dbReference>
<organism evidence="4 5">
    <name type="scientific">Deinococcus antarcticus</name>
    <dbReference type="NCBI Taxonomy" id="1298767"/>
    <lineage>
        <taxon>Bacteria</taxon>
        <taxon>Thermotogati</taxon>
        <taxon>Deinococcota</taxon>
        <taxon>Deinococci</taxon>
        <taxon>Deinococcales</taxon>
        <taxon>Deinococcaceae</taxon>
        <taxon>Deinococcus</taxon>
    </lineage>
</organism>
<feature type="compositionally biased region" description="Gly residues" evidence="2">
    <location>
        <begin position="390"/>
        <end position="400"/>
    </location>
</feature>
<evidence type="ECO:0000259" key="3">
    <source>
        <dbReference type="PROSITE" id="PS00662"/>
    </source>
</evidence>
<dbReference type="InterPro" id="IPR001482">
    <property type="entry name" value="T2SS/T4SS_dom"/>
</dbReference>
<dbReference type="PANTHER" id="PTHR30486">
    <property type="entry name" value="TWITCHING MOTILITY PROTEIN PILT"/>
    <property type="match status" value="1"/>
</dbReference>
<dbReference type="SUPFAM" id="SSF52540">
    <property type="entry name" value="P-loop containing nucleoside triphosphate hydrolases"/>
    <property type="match status" value="1"/>
</dbReference>
<evidence type="ECO:0000313" key="4">
    <source>
        <dbReference type="EMBL" id="MFC3860850.1"/>
    </source>
</evidence>
<feature type="compositionally biased region" description="Polar residues" evidence="2">
    <location>
        <begin position="367"/>
        <end position="379"/>
    </location>
</feature>
<dbReference type="SMART" id="SM00382">
    <property type="entry name" value="AAA"/>
    <property type="match status" value="1"/>
</dbReference>
<dbReference type="InterPro" id="IPR003593">
    <property type="entry name" value="AAA+_ATPase"/>
</dbReference>
<keyword evidence="5" id="KW-1185">Reference proteome</keyword>
<dbReference type="Gene3D" id="3.30.450.90">
    <property type="match status" value="1"/>
</dbReference>
<reference evidence="5" key="1">
    <citation type="journal article" date="2019" name="Int. J. Syst. Evol. Microbiol.">
        <title>The Global Catalogue of Microorganisms (GCM) 10K type strain sequencing project: providing services to taxonomists for standard genome sequencing and annotation.</title>
        <authorList>
            <consortium name="The Broad Institute Genomics Platform"/>
            <consortium name="The Broad Institute Genome Sequencing Center for Infectious Disease"/>
            <person name="Wu L."/>
            <person name="Ma J."/>
        </authorList>
    </citation>
    <scope>NUCLEOTIDE SEQUENCE [LARGE SCALE GENOMIC DNA]</scope>
    <source>
        <strain evidence="5">CCTCC AB 2013263</strain>
    </source>
</reference>
<dbReference type="InterPro" id="IPR006321">
    <property type="entry name" value="PilT/PilU"/>
</dbReference>
<dbReference type="InterPro" id="IPR027417">
    <property type="entry name" value="P-loop_NTPase"/>
</dbReference>
<dbReference type="RefSeq" id="WP_380077183.1">
    <property type="nucleotide sequence ID" value="NZ_JBHRZF010000103.1"/>
</dbReference>
<evidence type="ECO:0000256" key="2">
    <source>
        <dbReference type="SAM" id="MobiDB-lite"/>
    </source>
</evidence>
<proteinExistence type="inferred from homology"/>
<comment type="caution">
    <text evidence="4">The sequence shown here is derived from an EMBL/GenBank/DDBJ whole genome shotgun (WGS) entry which is preliminary data.</text>
</comment>
<evidence type="ECO:0000256" key="1">
    <source>
        <dbReference type="ARBA" id="ARBA00006611"/>
    </source>
</evidence>
<evidence type="ECO:0000313" key="5">
    <source>
        <dbReference type="Proteomes" id="UP001595748"/>
    </source>
</evidence>
<comment type="similarity">
    <text evidence="1">Belongs to the GSP E family.</text>
</comment>
<sequence length="432" mass="46652">MTQSQVDITDILRLAAELNASDVILTAGLPPQFKLSGKYDAQGFAALSPTDTRKLMYSMMNERQQRTFEERRELDFSFALGEKARFRVNAFMQRGFVGGVMRLIPTQIKSAQDMSLPQSVVDMANAPRGLVLVTGPTGSGKSTTLAAMIDHINTTKKLHIVTIEDPIEFMHSNKESIINQREIGVDTLSFEDALRAVLRQAPDVILVGEMRDYETIKAAVTAAETGHLVMGTLHTNSAPESIDRIVDVFPEEQQAQIRVQLANNLVGIMTQQLLPRADGQGRVLAYELLLANPAVRSLIREGKTYQIVSVMQTNSREGMVTMDAYLAGLFRRKLISFEAGLERSLDPKEFTRLANDPTTGLGGANVSAPTASTFASGPATTIGRDSLGRGDTGAGRGSDLGRGAPATPTSPAQPANTQSTPPATSSTGFGRR</sequence>
<dbReference type="Proteomes" id="UP001595748">
    <property type="component" value="Unassembled WGS sequence"/>
</dbReference>
<dbReference type="EMBL" id="JBHRZF010000103">
    <property type="protein sequence ID" value="MFC3860850.1"/>
    <property type="molecule type" value="Genomic_DNA"/>
</dbReference>
<accession>A0ABV8A622</accession>
<dbReference type="PROSITE" id="PS00662">
    <property type="entry name" value="T2SP_E"/>
    <property type="match status" value="1"/>
</dbReference>
<name>A0ABV8A622_9DEIO</name>
<feature type="region of interest" description="Disordered" evidence="2">
    <location>
        <begin position="352"/>
        <end position="432"/>
    </location>
</feature>
<dbReference type="CDD" id="cd01131">
    <property type="entry name" value="PilT"/>
    <property type="match status" value="1"/>
</dbReference>
<protein>
    <submittedName>
        <fullName evidence="4">Type IV pilus twitching motility protein PilT</fullName>
    </submittedName>
</protein>
<feature type="compositionally biased region" description="Low complexity" evidence="2">
    <location>
        <begin position="404"/>
        <end position="417"/>
    </location>
</feature>
<dbReference type="InterPro" id="IPR050921">
    <property type="entry name" value="T4SS_GSP_E_ATPase"/>
</dbReference>
<gene>
    <name evidence="4" type="ORF">ACFOPQ_08740</name>
</gene>
<dbReference type="PANTHER" id="PTHR30486:SF16">
    <property type="entry name" value="TWITCHING MOTILITY PROTEIN PILT"/>
    <property type="match status" value="1"/>
</dbReference>
<feature type="compositionally biased region" description="Polar residues" evidence="2">
    <location>
        <begin position="418"/>
        <end position="432"/>
    </location>
</feature>